<keyword evidence="2" id="KW-0238">DNA-binding</keyword>
<feature type="region of interest" description="Disordered" evidence="5">
    <location>
        <begin position="1"/>
        <end position="35"/>
    </location>
</feature>
<reference evidence="7 8" key="1">
    <citation type="submission" date="2023-08" db="EMBL/GenBank/DDBJ databases">
        <title>Black Yeasts Isolated from many extreme environments.</title>
        <authorList>
            <person name="Coleine C."/>
            <person name="Stajich J.E."/>
            <person name="Selbmann L."/>
        </authorList>
    </citation>
    <scope>NUCLEOTIDE SEQUENCE [LARGE SCALE GENOMIC DNA]</scope>
    <source>
        <strain evidence="7 8">CCFEE 5885</strain>
    </source>
</reference>
<evidence type="ECO:0000256" key="1">
    <source>
        <dbReference type="ARBA" id="ARBA00023015"/>
    </source>
</evidence>
<keyword evidence="8" id="KW-1185">Reference proteome</keyword>
<dbReference type="InterPro" id="IPR036864">
    <property type="entry name" value="Zn2-C6_fun-type_DNA-bd_sf"/>
</dbReference>
<name>A0ABR0KQX2_9EURO</name>
<evidence type="ECO:0000256" key="2">
    <source>
        <dbReference type="ARBA" id="ARBA00023125"/>
    </source>
</evidence>
<dbReference type="SUPFAM" id="SSF57701">
    <property type="entry name" value="Zn2/Cys6 DNA-binding domain"/>
    <property type="match status" value="1"/>
</dbReference>
<feature type="compositionally biased region" description="Basic and acidic residues" evidence="5">
    <location>
        <begin position="162"/>
        <end position="178"/>
    </location>
</feature>
<gene>
    <name evidence="7" type="ORF">LTR24_000490</name>
</gene>
<evidence type="ECO:0000313" key="8">
    <source>
        <dbReference type="Proteomes" id="UP001345013"/>
    </source>
</evidence>
<feature type="region of interest" description="Disordered" evidence="5">
    <location>
        <begin position="118"/>
        <end position="210"/>
    </location>
</feature>
<dbReference type="PANTHER" id="PTHR37534:SF2">
    <property type="entry name" value="N-ACETYLTRANSFERASE DOMAIN-CONTAINING PROTEIN"/>
    <property type="match status" value="1"/>
</dbReference>
<keyword evidence="3" id="KW-0804">Transcription</keyword>
<keyword evidence="4" id="KW-0539">Nucleus</keyword>
<keyword evidence="1" id="KW-0805">Transcription regulation</keyword>
<evidence type="ECO:0000256" key="3">
    <source>
        <dbReference type="ARBA" id="ARBA00023163"/>
    </source>
</evidence>
<sequence>MKDIRPASIEDGPAVASPLDKNEKGRTPRQSGNLKPCERCKTQHLKCNYLPGTSRCQRCERSGRECVRSTRGIRFRGVPVFKLRNDRKNRKITRSSGDAFFKVAETTATLTAAQVGDPEKCVGPDKPYLHYKPPGEDEIGMTDDTEIGSDKDHRPSQASQHVEPHPRQQNEFQREKQKAQTTNAITPNTKHSGDGEVAIPPVVASPPTEKSFISSKQNQIGLEQVFSTDRHQTILSGSPPQPFVGGATPTTFLDEGVKAPYLKAANDTQNYLETILLRYFHEELAPWFDICDPSHHFADILPRNARKAGPLRSALLTISARNLSHNQIFRSHTGVVQWQGHVLPNLTEELAISYHNECIRELLQLSLNQKKLYDETLLAAVVILRTDEEMLHEVEDKQLFLRIASLFIDAQLPPFLALPHTSPRIFYRTAAEDAASPPSAQTNSDLESSGLRQACFWTALRQDLHAALLKQQSVKFPLSRCEAFRQLSPATDAVWANRLVVFCADVLEFCYGSESIDAKVLPAFTDRERWRQLQSYEESLCASLPSSFEPIYCREPDTGQGEVFPSLFYLETTHTSGITYIELARMLLRVFNPTRPKLGHGYLRATKAVAVSIRKTLFRLCGIALSNNNLCPPGLVNASLGIALFGEYFEDPVERNALLGVLSLMIQRYNYYPTAQIANSLRQAWLLDEHEMASSTSISSMDLG</sequence>
<evidence type="ECO:0000256" key="5">
    <source>
        <dbReference type="SAM" id="MobiDB-lite"/>
    </source>
</evidence>
<feature type="compositionally biased region" description="Polar residues" evidence="5">
    <location>
        <begin position="179"/>
        <end position="190"/>
    </location>
</feature>
<dbReference type="EMBL" id="JAVRRG010000003">
    <property type="protein sequence ID" value="KAK5102257.1"/>
    <property type="molecule type" value="Genomic_DNA"/>
</dbReference>
<proteinExistence type="predicted"/>
<organism evidence="7 8">
    <name type="scientific">Lithohypha guttulata</name>
    <dbReference type="NCBI Taxonomy" id="1690604"/>
    <lineage>
        <taxon>Eukaryota</taxon>
        <taxon>Fungi</taxon>
        <taxon>Dikarya</taxon>
        <taxon>Ascomycota</taxon>
        <taxon>Pezizomycotina</taxon>
        <taxon>Eurotiomycetes</taxon>
        <taxon>Chaetothyriomycetidae</taxon>
        <taxon>Chaetothyriales</taxon>
        <taxon>Trichomeriaceae</taxon>
        <taxon>Lithohypha</taxon>
    </lineage>
</organism>
<evidence type="ECO:0000313" key="7">
    <source>
        <dbReference type="EMBL" id="KAK5102257.1"/>
    </source>
</evidence>
<dbReference type="PANTHER" id="PTHR37534">
    <property type="entry name" value="TRANSCRIPTIONAL ACTIVATOR PROTEIN UGA3"/>
    <property type="match status" value="1"/>
</dbReference>
<accession>A0ABR0KQX2</accession>
<dbReference type="InterPro" id="IPR001138">
    <property type="entry name" value="Zn2Cys6_DnaBD"/>
</dbReference>
<comment type="caution">
    <text evidence="7">The sequence shown here is derived from an EMBL/GenBank/DDBJ whole genome shotgun (WGS) entry which is preliminary data.</text>
</comment>
<protein>
    <recommendedName>
        <fullName evidence="6">Zn(2)-C6 fungal-type domain-containing protein</fullName>
    </recommendedName>
</protein>
<evidence type="ECO:0000256" key="4">
    <source>
        <dbReference type="ARBA" id="ARBA00023242"/>
    </source>
</evidence>
<dbReference type="Proteomes" id="UP001345013">
    <property type="component" value="Unassembled WGS sequence"/>
</dbReference>
<feature type="compositionally biased region" description="Acidic residues" evidence="5">
    <location>
        <begin position="136"/>
        <end position="147"/>
    </location>
</feature>
<dbReference type="PROSITE" id="PS00463">
    <property type="entry name" value="ZN2_CY6_FUNGAL_1"/>
    <property type="match status" value="1"/>
</dbReference>
<evidence type="ECO:0000259" key="6">
    <source>
        <dbReference type="PROSITE" id="PS00463"/>
    </source>
</evidence>
<dbReference type="CDD" id="cd00067">
    <property type="entry name" value="GAL4"/>
    <property type="match status" value="1"/>
</dbReference>
<feature type="domain" description="Zn(2)-C6 fungal-type" evidence="6">
    <location>
        <begin position="36"/>
        <end position="66"/>
    </location>
</feature>